<dbReference type="EMBL" id="MLBY01000002">
    <property type="protein sequence ID" value="MEE7455935.1"/>
    <property type="molecule type" value="Genomic_DNA"/>
</dbReference>
<evidence type="ECO:0000313" key="2">
    <source>
        <dbReference type="Proteomes" id="UP001349262"/>
    </source>
</evidence>
<sequence length="81" mass="8776">MLALCNPTYAEPIARGSGKLKMVNGQLVMVCHTLICFGVEAIRDKAWNGTLVEPVTLDSQAACDKLNHGMDSPIACKVMER</sequence>
<organism evidence="1 2">
    <name type="scientific">Methylobacterium radiotolerans</name>
    <dbReference type="NCBI Taxonomy" id="31998"/>
    <lineage>
        <taxon>Bacteria</taxon>
        <taxon>Pseudomonadati</taxon>
        <taxon>Pseudomonadota</taxon>
        <taxon>Alphaproteobacteria</taxon>
        <taxon>Hyphomicrobiales</taxon>
        <taxon>Methylobacteriaceae</taxon>
        <taxon>Methylobacterium</taxon>
    </lineage>
</organism>
<evidence type="ECO:0000313" key="1">
    <source>
        <dbReference type="EMBL" id="MEE7455935.1"/>
    </source>
</evidence>
<accession>A0ABU7T5W7</accession>
<comment type="caution">
    <text evidence="1">The sequence shown here is derived from an EMBL/GenBank/DDBJ whole genome shotgun (WGS) entry which is preliminary data.</text>
</comment>
<gene>
    <name evidence="1" type="ORF">MRSR164_03665</name>
</gene>
<name>A0ABU7T5W7_9HYPH</name>
<protein>
    <submittedName>
        <fullName evidence="1">Uncharacterized protein</fullName>
    </submittedName>
</protein>
<reference evidence="1 2" key="1">
    <citation type="journal article" date="2012" name="Genet. Mol. Biol.">
        <title>Analysis of 16S rRNA and mxaF genes revealing insights into Methylobacterium niche-specific plant association.</title>
        <authorList>
            <person name="Dourado M.N."/>
            <person name="Andreote F.D."/>
            <person name="Dini-Andreote F."/>
            <person name="Conti R."/>
            <person name="Araujo J.M."/>
            <person name="Araujo W.L."/>
        </authorList>
    </citation>
    <scope>NUCLEOTIDE SEQUENCE [LARGE SCALE GENOMIC DNA]</scope>
    <source>
        <strain evidence="1 2">SR1.6/4</strain>
    </source>
</reference>
<dbReference type="Proteomes" id="UP001349262">
    <property type="component" value="Unassembled WGS sequence"/>
</dbReference>
<proteinExistence type="predicted"/>
<keyword evidence="2" id="KW-1185">Reference proteome</keyword>